<proteinExistence type="predicted"/>
<keyword evidence="1" id="KW-1133">Transmembrane helix</keyword>
<dbReference type="AlphaFoldDB" id="A0A6C0D8F8"/>
<sequence length="274" mass="30559">MSFFNSIAEWFNNTIIKATYDPAADALKQVYRQNVGQNLGMLQQTIGNIGGGLGNVITSIPGIGDATKAAYDALRNESEKLLENAKNMTPDQIAEKNDEMTRKYNEILAQAQADGISYEEELKKQGLQNENFSITDFFNEVFSNTLYIFLFVLIVTLGLLGSSLAANAAVTKPFWYKIYYMVYGFLLFPVPIIQGIFNYLNKKRLFYALWAPLYKGTSFGLFSYNAGITESSHYTSGSLIVNPTERSARAALMSRQASLRSTFEPTQVLQGTEV</sequence>
<reference evidence="2" key="1">
    <citation type="journal article" date="2020" name="Nature">
        <title>Giant virus diversity and host interactions through global metagenomics.</title>
        <authorList>
            <person name="Schulz F."/>
            <person name="Roux S."/>
            <person name="Paez-Espino D."/>
            <person name="Jungbluth S."/>
            <person name="Walsh D.A."/>
            <person name="Denef V.J."/>
            <person name="McMahon K.D."/>
            <person name="Konstantinidis K.T."/>
            <person name="Eloe-Fadrosh E.A."/>
            <person name="Kyrpides N.C."/>
            <person name="Woyke T."/>
        </authorList>
    </citation>
    <scope>NUCLEOTIDE SEQUENCE</scope>
    <source>
        <strain evidence="2">GVMAG-M-3300023174-129</strain>
    </source>
</reference>
<evidence type="ECO:0000256" key="1">
    <source>
        <dbReference type="SAM" id="Phobius"/>
    </source>
</evidence>
<keyword evidence="1" id="KW-0472">Membrane</keyword>
<dbReference type="EMBL" id="MN739542">
    <property type="protein sequence ID" value="QHT12219.1"/>
    <property type="molecule type" value="Genomic_DNA"/>
</dbReference>
<name>A0A6C0D8F8_9ZZZZ</name>
<organism evidence="2">
    <name type="scientific">viral metagenome</name>
    <dbReference type="NCBI Taxonomy" id="1070528"/>
    <lineage>
        <taxon>unclassified sequences</taxon>
        <taxon>metagenomes</taxon>
        <taxon>organismal metagenomes</taxon>
    </lineage>
</organism>
<protein>
    <submittedName>
        <fullName evidence="2">Uncharacterized protein</fullName>
    </submittedName>
</protein>
<feature type="transmembrane region" description="Helical" evidence="1">
    <location>
        <begin position="178"/>
        <end position="200"/>
    </location>
</feature>
<accession>A0A6C0D8F8</accession>
<feature type="transmembrane region" description="Helical" evidence="1">
    <location>
        <begin position="146"/>
        <end position="166"/>
    </location>
</feature>
<evidence type="ECO:0000313" key="2">
    <source>
        <dbReference type="EMBL" id="QHT12219.1"/>
    </source>
</evidence>
<keyword evidence="1" id="KW-0812">Transmembrane</keyword>